<keyword evidence="9" id="KW-1185">Reference proteome</keyword>
<evidence type="ECO:0000256" key="1">
    <source>
        <dbReference type="ARBA" id="ARBA00004749"/>
    </source>
</evidence>
<reference evidence="8 9" key="1">
    <citation type="submission" date="2018-01" db="EMBL/GenBank/DDBJ databases">
        <title>The draft genome sequence of Halioglobus japonicus S1-36.</title>
        <authorList>
            <person name="Du Z.-J."/>
            <person name="Shi M.-J."/>
        </authorList>
    </citation>
    <scope>NUCLEOTIDE SEQUENCE [LARGE SCALE GENOMIC DNA]</scope>
    <source>
        <strain evidence="8 9">S1-36</strain>
    </source>
</reference>
<dbReference type="SUPFAM" id="SSF47240">
    <property type="entry name" value="Ferritin-like"/>
    <property type="match status" value="1"/>
</dbReference>
<dbReference type="Pfam" id="PF03232">
    <property type="entry name" value="COQ7"/>
    <property type="match status" value="1"/>
</dbReference>
<dbReference type="GO" id="GO:0006744">
    <property type="term" value="P:ubiquinone biosynthetic process"/>
    <property type="evidence" value="ECO:0007669"/>
    <property type="project" value="UniProtKB-KW"/>
</dbReference>
<proteinExistence type="predicted"/>
<keyword evidence="6" id="KW-0503">Monooxygenase</keyword>
<dbReference type="InterPro" id="IPR009078">
    <property type="entry name" value="Ferritin-like_SF"/>
</dbReference>
<dbReference type="EMBL" id="PKUR01000004">
    <property type="protein sequence ID" value="PLW85003.1"/>
    <property type="molecule type" value="Genomic_DNA"/>
</dbReference>
<keyword evidence="3" id="KW-0479">Metal-binding</keyword>
<evidence type="ECO:0000313" key="8">
    <source>
        <dbReference type="EMBL" id="PLW85003.1"/>
    </source>
</evidence>
<accession>A0AAP8MBZ2</accession>
<comment type="caution">
    <text evidence="8">The sequence shown here is derived from an EMBL/GenBank/DDBJ whole genome shotgun (WGS) entry which is preliminary data.</text>
</comment>
<evidence type="ECO:0000313" key="9">
    <source>
        <dbReference type="Proteomes" id="UP000235162"/>
    </source>
</evidence>
<keyword evidence="7" id="KW-0472">Membrane</keyword>
<keyword evidence="5" id="KW-0408">Iron</keyword>
<protein>
    <submittedName>
        <fullName evidence="8">Demethoxyubiquinone hydroxylase family protein</fullName>
    </submittedName>
</protein>
<dbReference type="GO" id="GO:0046872">
    <property type="term" value="F:metal ion binding"/>
    <property type="evidence" value="ECO:0007669"/>
    <property type="project" value="UniProtKB-KW"/>
</dbReference>
<dbReference type="InterPro" id="IPR011566">
    <property type="entry name" value="Ubq_synth_Coq7"/>
</dbReference>
<dbReference type="AlphaFoldDB" id="A0AAP8MBZ2"/>
<evidence type="ECO:0000256" key="3">
    <source>
        <dbReference type="ARBA" id="ARBA00022723"/>
    </source>
</evidence>
<gene>
    <name evidence="8" type="ORF">C0029_15800</name>
</gene>
<sequence length="186" mass="20953">MRPNVTAIGALPDPRTLPTWLQAELRSDHAGETGAVWIYRGILRCSRDPVVRDFAEQHLETEQDHLELFEQWLPRSIKSLLLPAWCASGWILGALASTGGRNGVFATIDAVETFVVKHYQQQIDRLTLNDLHPEVALILTQFMRDEGHHCEDARTRRSGDEGPFYIGWRKLVEWGSAAAVIAARTI</sequence>
<dbReference type="PANTHER" id="PTHR11237:SF4">
    <property type="entry name" value="5-DEMETHOXYUBIQUINONE HYDROXYLASE, MITOCHONDRIAL"/>
    <property type="match status" value="1"/>
</dbReference>
<comment type="pathway">
    <text evidence="1">Cofactor biosynthesis; ubiquinone biosynthesis.</text>
</comment>
<keyword evidence="4" id="KW-0560">Oxidoreductase</keyword>
<evidence type="ECO:0000256" key="2">
    <source>
        <dbReference type="ARBA" id="ARBA00022688"/>
    </source>
</evidence>
<keyword evidence="2" id="KW-0831">Ubiquinone biosynthesis</keyword>
<evidence type="ECO:0000256" key="7">
    <source>
        <dbReference type="ARBA" id="ARBA00023136"/>
    </source>
</evidence>
<dbReference type="GO" id="GO:0008682">
    <property type="term" value="F:3-demethoxyubiquinol 3-hydroxylase activity"/>
    <property type="evidence" value="ECO:0007669"/>
    <property type="project" value="TreeGrafter"/>
</dbReference>
<dbReference type="RefSeq" id="WP_084197865.1">
    <property type="nucleotide sequence ID" value="NZ_BMYL01000004.1"/>
</dbReference>
<dbReference type="InterPro" id="IPR012347">
    <property type="entry name" value="Ferritin-like"/>
</dbReference>
<dbReference type="KEGG" id="hja:BST95_01540"/>
<evidence type="ECO:0000256" key="6">
    <source>
        <dbReference type="ARBA" id="ARBA00023033"/>
    </source>
</evidence>
<name>A0AAP8MBZ2_9GAMM</name>
<dbReference type="Gene3D" id="1.20.1260.10">
    <property type="match status" value="1"/>
</dbReference>
<dbReference type="Proteomes" id="UP000235162">
    <property type="component" value="Unassembled WGS sequence"/>
</dbReference>
<dbReference type="PANTHER" id="PTHR11237">
    <property type="entry name" value="COENZYME Q10 BIOSYNTHESIS PROTEIN 7"/>
    <property type="match status" value="1"/>
</dbReference>
<evidence type="ECO:0000256" key="4">
    <source>
        <dbReference type="ARBA" id="ARBA00023002"/>
    </source>
</evidence>
<evidence type="ECO:0000256" key="5">
    <source>
        <dbReference type="ARBA" id="ARBA00023004"/>
    </source>
</evidence>
<organism evidence="8 9">
    <name type="scientific">Halioglobus japonicus</name>
    <dbReference type="NCBI Taxonomy" id="930805"/>
    <lineage>
        <taxon>Bacteria</taxon>
        <taxon>Pseudomonadati</taxon>
        <taxon>Pseudomonadota</taxon>
        <taxon>Gammaproteobacteria</taxon>
        <taxon>Cellvibrionales</taxon>
        <taxon>Halieaceae</taxon>
        <taxon>Halioglobus</taxon>
    </lineage>
</organism>
<dbReference type="CDD" id="cd01042">
    <property type="entry name" value="DMQH"/>
    <property type="match status" value="1"/>
</dbReference>